<protein>
    <submittedName>
        <fullName evidence="1">MIGE-like protein</fullName>
    </submittedName>
</protein>
<name>A0A0N9QQQ6_9VIRU</name>
<dbReference type="KEGG" id="vg:26049124"/>
<reference evidence="1 2" key="1">
    <citation type="journal article" date="2015" name="Genome Announc.">
        <title>The 474-Kilobase-Pair Complete Genome Sequence of CeV-01B, a Virus Infecting Haptolina (Chrysochromulina) ericina (Prymnesiophyceae).</title>
        <authorList>
            <person name="Gallot-Lavallee L."/>
            <person name="Pagarete A."/>
            <person name="Legendre M."/>
            <person name="Santini S."/>
            <person name="Sandaa R.A."/>
            <person name="Himmelbauer H."/>
            <person name="Ogata H."/>
            <person name="Bratbak G."/>
            <person name="Claverie J.M."/>
        </authorList>
    </citation>
    <scope>NUCLEOTIDE SEQUENCE [LARGE SCALE GENOMIC DNA]</scope>
    <source>
        <strain evidence="1">CeV-01B</strain>
    </source>
</reference>
<dbReference type="EMBL" id="KT820662">
    <property type="protein sequence ID" value="ALH23163.1"/>
    <property type="molecule type" value="Genomic_DNA"/>
</dbReference>
<dbReference type="OrthoDB" id="32942at10239"/>
<organism evidence="1 2">
    <name type="scientific">Chrysochromulina ericina virus CeV-01B</name>
    <dbReference type="NCBI Taxonomy" id="3070830"/>
    <lineage>
        <taxon>Viruses</taxon>
        <taxon>Varidnaviria</taxon>
        <taxon>Bamfordvirae</taxon>
        <taxon>Nucleocytoviricota</taxon>
        <taxon>Megaviricetes</taxon>
        <taxon>Imitervirales</taxon>
        <taxon>Mesomimiviridae</taxon>
        <taxon>Tethysvirus</taxon>
        <taxon>Tethysvirus raunefjordenense</taxon>
    </lineage>
</organism>
<evidence type="ECO:0000313" key="2">
    <source>
        <dbReference type="Proteomes" id="UP000203826"/>
    </source>
</evidence>
<sequence length="301" mass="35361">MFLPQKTPKNFECKSCDFVTSNLKDYNRHLSTRKHENTIKYNDNYPKNPKLFTCECGKSYPYRGSLYNHRKNCKNLVKKSTNSEESTYKELFLSIVKENKEFCNNIIAKQNELKTEIMNNKIESQIIGNNNTITKNKLNINIFLNEQCKDAISMNEFIDKIKVSVDNLLVTRDKGISEGVSNIFIENMNRLALHERPMHCTDAKRETVYIKLDEEGETSGWKLDEENRELKDALQKVSKVQQKSLEKWTKENPNWENDQKLQEEYMKLVKNCTDDIEQHKRSDKIVKRLCNNVSINDIVND</sequence>
<dbReference type="Proteomes" id="UP000203826">
    <property type="component" value="Segment"/>
</dbReference>
<gene>
    <name evidence="1" type="ORF">ceV_257</name>
</gene>
<proteinExistence type="predicted"/>
<keyword evidence="2" id="KW-1185">Reference proteome</keyword>
<dbReference type="Gene3D" id="3.30.160.60">
    <property type="entry name" value="Classic Zinc Finger"/>
    <property type="match status" value="1"/>
</dbReference>
<evidence type="ECO:0000313" key="1">
    <source>
        <dbReference type="EMBL" id="ALH23163.1"/>
    </source>
</evidence>
<accession>A0A0N9QQQ6</accession>